<dbReference type="KEGG" id="clec:106668466"/>
<evidence type="ECO:0000256" key="5">
    <source>
        <dbReference type="SAM" id="SignalP"/>
    </source>
</evidence>
<organism evidence="6 7">
    <name type="scientific">Cimex lectularius</name>
    <name type="common">Bed bug</name>
    <name type="synonym">Acanthia lectularia</name>
    <dbReference type="NCBI Taxonomy" id="79782"/>
    <lineage>
        <taxon>Eukaryota</taxon>
        <taxon>Metazoa</taxon>
        <taxon>Ecdysozoa</taxon>
        <taxon>Arthropoda</taxon>
        <taxon>Hexapoda</taxon>
        <taxon>Insecta</taxon>
        <taxon>Pterygota</taxon>
        <taxon>Neoptera</taxon>
        <taxon>Paraneoptera</taxon>
        <taxon>Hemiptera</taxon>
        <taxon>Heteroptera</taxon>
        <taxon>Panheteroptera</taxon>
        <taxon>Cimicomorpha</taxon>
        <taxon>Cimicidae</taxon>
        <taxon>Cimex</taxon>
    </lineage>
</organism>
<keyword evidence="4" id="KW-0812">Transmembrane</keyword>
<keyword evidence="4" id="KW-1133">Transmembrane helix</keyword>
<dbReference type="OMA" id="MVLIWIS"/>
<keyword evidence="2 5" id="KW-0732">Signal</keyword>
<dbReference type="SMART" id="SM00365">
    <property type="entry name" value="LRR_SD22"/>
    <property type="match status" value="6"/>
</dbReference>
<feature type="transmembrane region" description="Helical" evidence="4">
    <location>
        <begin position="612"/>
        <end position="639"/>
    </location>
</feature>
<feature type="signal peptide" evidence="5">
    <location>
        <begin position="1"/>
        <end position="17"/>
    </location>
</feature>
<dbReference type="Pfam" id="PF00560">
    <property type="entry name" value="LRR_1"/>
    <property type="match status" value="1"/>
</dbReference>
<dbReference type="PANTHER" id="PTHR45842">
    <property type="entry name" value="SYNAPTIC ADHESION-LIKE MOLECULE SALM"/>
    <property type="match status" value="1"/>
</dbReference>
<keyword evidence="4" id="KW-0472">Membrane</keyword>
<keyword evidence="3" id="KW-0677">Repeat</keyword>
<dbReference type="AlphaFoldDB" id="A0A8I6RZ34"/>
<dbReference type="PRINTS" id="PR00019">
    <property type="entry name" value="LEURICHRPT"/>
</dbReference>
<dbReference type="SMART" id="SM00369">
    <property type="entry name" value="LRR_TYP"/>
    <property type="match status" value="14"/>
</dbReference>
<dbReference type="InterPro" id="IPR003591">
    <property type="entry name" value="Leu-rich_rpt_typical-subtyp"/>
</dbReference>
<accession>A0A8I6RZ34</accession>
<keyword evidence="7" id="KW-1185">Reference proteome</keyword>
<dbReference type="InterPro" id="IPR032675">
    <property type="entry name" value="LRR_dom_sf"/>
</dbReference>
<reference evidence="6" key="1">
    <citation type="submission" date="2022-01" db="UniProtKB">
        <authorList>
            <consortium name="EnsemblMetazoa"/>
        </authorList>
    </citation>
    <scope>IDENTIFICATION</scope>
</reference>
<dbReference type="Proteomes" id="UP000494040">
    <property type="component" value="Unassembled WGS sequence"/>
</dbReference>
<proteinExistence type="predicted"/>
<dbReference type="InterPro" id="IPR050467">
    <property type="entry name" value="LRFN"/>
</dbReference>
<dbReference type="EnsemblMetazoa" id="XM_014397267.2">
    <property type="protein sequence ID" value="XP_014252753.1"/>
    <property type="gene ID" value="LOC106668466"/>
</dbReference>
<dbReference type="Pfam" id="PF13855">
    <property type="entry name" value="LRR_8"/>
    <property type="match status" value="4"/>
</dbReference>
<evidence type="ECO:0000313" key="7">
    <source>
        <dbReference type="Proteomes" id="UP000494040"/>
    </source>
</evidence>
<dbReference type="SUPFAM" id="SSF52058">
    <property type="entry name" value="L domain-like"/>
    <property type="match status" value="2"/>
</dbReference>
<sequence>MDYKLLVLIAFASYCCAVELQCPQECKCRASRLNKIFATCTTIDPTVQFQSEVNHLVIVNQHHDNGLVLGDRIFIDANLRELETIRITNSSLKEVHFNAFHGLKKLSHVDLSNNNLTTIDADTFLNNKKLKHVVLNGNPIQMKPKQKSFLNSESVLELLLVNCNIGHIPPGVFASLKNLEFLDLRNNKLTEINADTFGMMINLESIDLGDNSISKIDKDAFADIDDLTVLSLRGNKIKTIEGIDIETLKELDLSDCQFTTLLADTFAGFPDIYTLNLSGNAITDINKDTFTDLSSLRYLDLSRNNIQGPLDPFLFEFNRQLETISFAGNNDLFSFPGFQTEFSSLYNLDLSGCGLTSLTPNSFKGMPFIDTLNISGNHLGHIPPKAFYSIPHLTVLDISRNKLFGLNNKIFFNNPHLHKLYVSHNNFNLLPAILFSGTPTLSVLDMSYNHIYRLWNISESYVMKNRNILSKLIYLNTAGNRLKSLHMHSFISMRNLETLDISNNPIVCTQDFSHVMQWLIGKKVVPSLEMRRDPESLNLINNNIQWEEILNEMCPLEHESKNNAYKTQSLVNQLKIHAAKNREREEIKITENPEMIETGPYTITPLPDESNLVWPMVLIWISILSIILAVGNLVAFFIYRSRRNYGSTTYTPAPSLSGHFLVRRGGRSVYKKLYADCSEPAQVHTNNPSKIITILGFSQNSKLNSNV</sequence>
<dbReference type="PANTHER" id="PTHR45842:SF22">
    <property type="entry name" value="INSULIN-LIKE GROWTH FACTOR-BINDING PROTEIN COMPLEX ACID LABILE SUBUNIT ISOFORM X1"/>
    <property type="match status" value="1"/>
</dbReference>
<dbReference type="OrthoDB" id="2325980at2759"/>
<gene>
    <name evidence="6" type="primary">106668466</name>
</gene>
<dbReference type="InterPro" id="IPR001611">
    <property type="entry name" value="Leu-rich_rpt"/>
</dbReference>
<protein>
    <submittedName>
        <fullName evidence="6">Uncharacterized protein</fullName>
    </submittedName>
</protein>
<evidence type="ECO:0000256" key="2">
    <source>
        <dbReference type="ARBA" id="ARBA00022729"/>
    </source>
</evidence>
<evidence type="ECO:0000256" key="1">
    <source>
        <dbReference type="ARBA" id="ARBA00022614"/>
    </source>
</evidence>
<keyword evidence="1" id="KW-0433">Leucine-rich repeat</keyword>
<dbReference type="Gene3D" id="3.80.10.10">
    <property type="entry name" value="Ribonuclease Inhibitor"/>
    <property type="match status" value="4"/>
</dbReference>
<evidence type="ECO:0000256" key="3">
    <source>
        <dbReference type="ARBA" id="ARBA00022737"/>
    </source>
</evidence>
<name>A0A8I6RZ34_CIMLE</name>
<feature type="chain" id="PRO_5035158806" evidence="5">
    <location>
        <begin position="18"/>
        <end position="707"/>
    </location>
</feature>
<evidence type="ECO:0000256" key="4">
    <source>
        <dbReference type="SAM" id="Phobius"/>
    </source>
</evidence>
<evidence type="ECO:0000313" key="6">
    <source>
        <dbReference type="EnsemblMetazoa" id="XP_014252753.1"/>
    </source>
</evidence>
<dbReference type="PROSITE" id="PS51450">
    <property type="entry name" value="LRR"/>
    <property type="match status" value="5"/>
</dbReference>